<evidence type="ECO:0000256" key="1">
    <source>
        <dbReference type="ARBA" id="ARBA00007251"/>
    </source>
</evidence>
<evidence type="ECO:0000313" key="5">
    <source>
        <dbReference type="Proteomes" id="UP000247810"/>
    </source>
</evidence>
<dbReference type="PROSITE" id="PS51462">
    <property type="entry name" value="NUDIX"/>
    <property type="match status" value="1"/>
</dbReference>
<dbReference type="STRING" id="1448320.A0A319DUP1"/>
<dbReference type="InterPro" id="IPR000086">
    <property type="entry name" value="NUDIX_hydrolase_dom"/>
</dbReference>
<dbReference type="PANTHER" id="PTHR43475">
    <property type="entry name" value="METHYLTHIORIBOSE-1-PHOSPHATE ISOMERASE"/>
    <property type="match status" value="1"/>
</dbReference>
<evidence type="ECO:0000256" key="2">
    <source>
        <dbReference type="RuleBase" id="RU003814"/>
    </source>
</evidence>
<organism evidence="4 5">
    <name type="scientific">Aspergillus ellipticus CBS 707.79</name>
    <dbReference type="NCBI Taxonomy" id="1448320"/>
    <lineage>
        <taxon>Eukaryota</taxon>
        <taxon>Fungi</taxon>
        <taxon>Dikarya</taxon>
        <taxon>Ascomycota</taxon>
        <taxon>Pezizomycotina</taxon>
        <taxon>Eurotiomycetes</taxon>
        <taxon>Eurotiomycetidae</taxon>
        <taxon>Eurotiales</taxon>
        <taxon>Aspergillaceae</taxon>
        <taxon>Aspergillus</taxon>
        <taxon>Aspergillus subgen. Circumdati</taxon>
    </lineage>
</organism>
<dbReference type="InterPro" id="IPR000649">
    <property type="entry name" value="IF-2B-related"/>
</dbReference>
<dbReference type="Pfam" id="PF00293">
    <property type="entry name" value="NUDIX"/>
    <property type="match status" value="1"/>
</dbReference>
<dbReference type="InterPro" id="IPR037171">
    <property type="entry name" value="NagB/RpiA_transferase-like"/>
</dbReference>
<dbReference type="CDD" id="cd18872">
    <property type="entry name" value="NUDIX_eIF-2B"/>
    <property type="match status" value="1"/>
</dbReference>
<dbReference type="Proteomes" id="UP000247810">
    <property type="component" value="Unassembled WGS sequence"/>
</dbReference>
<dbReference type="Pfam" id="PF01008">
    <property type="entry name" value="IF-2B"/>
    <property type="match status" value="1"/>
</dbReference>
<dbReference type="VEuPathDB" id="FungiDB:BO71DRAFT_384813"/>
<evidence type="ECO:0000313" key="4">
    <source>
        <dbReference type="EMBL" id="PYH91818.1"/>
    </source>
</evidence>
<dbReference type="GO" id="GO:0046523">
    <property type="term" value="F:S-methyl-5-thioribose-1-phosphate isomerase activity"/>
    <property type="evidence" value="ECO:0007669"/>
    <property type="project" value="TreeGrafter"/>
</dbReference>
<gene>
    <name evidence="4" type="ORF">BO71DRAFT_384813</name>
</gene>
<feature type="domain" description="Nudix hydrolase" evidence="3">
    <location>
        <begin position="9"/>
        <end position="165"/>
    </location>
</feature>
<dbReference type="GO" id="GO:0019509">
    <property type="term" value="P:L-methionine salvage from methylthioadenosine"/>
    <property type="evidence" value="ECO:0007669"/>
    <property type="project" value="TreeGrafter"/>
</dbReference>
<proteinExistence type="inferred from homology"/>
<dbReference type="EMBL" id="KZ825933">
    <property type="protein sequence ID" value="PYH91818.1"/>
    <property type="molecule type" value="Genomic_DNA"/>
</dbReference>
<dbReference type="PANTHER" id="PTHR43475:SF3">
    <property type="entry name" value="TRANSLATION INITIATION FACTOR EIF-2B SUBUNIT FAMILY PROTEIN (AFU_ORTHOLOGUE AFUA_2G14290)"/>
    <property type="match status" value="1"/>
</dbReference>
<name>A0A319DUP1_9EURO</name>
<keyword evidence="5" id="KW-1185">Reference proteome</keyword>
<protein>
    <submittedName>
        <fullName evidence="4">Nagb/rpia/CoA transferase-like protein</fullName>
    </submittedName>
</protein>
<evidence type="ECO:0000259" key="3">
    <source>
        <dbReference type="PROSITE" id="PS51462"/>
    </source>
</evidence>
<dbReference type="GO" id="GO:0016740">
    <property type="term" value="F:transferase activity"/>
    <property type="evidence" value="ECO:0007669"/>
    <property type="project" value="UniProtKB-KW"/>
</dbReference>
<reference evidence="4 5" key="1">
    <citation type="submission" date="2018-02" db="EMBL/GenBank/DDBJ databases">
        <title>The genomes of Aspergillus section Nigri reveals drivers in fungal speciation.</title>
        <authorList>
            <consortium name="DOE Joint Genome Institute"/>
            <person name="Vesth T.C."/>
            <person name="Nybo J."/>
            <person name="Theobald S."/>
            <person name="Brandl J."/>
            <person name="Frisvad J.C."/>
            <person name="Nielsen K.F."/>
            <person name="Lyhne E.K."/>
            <person name="Kogle M.E."/>
            <person name="Kuo A."/>
            <person name="Riley R."/>
            <person name="Clum A."/>
            <person name="Nolan M."/>
            <person name="Lipzen A."/>
            <person name="Salamov A."/>
            <person name="Henrissat B."/>
            <person name="Wiebenga A."/>
            <person name="De vries R.P."/>
            <person name="Grigoriev I.V."/>
            <person name="Mortensen U.H."/>
            <person name="Andersen M.R."/>
            <person name="Baker S.E."/>
        </authorList>
    </citation>
    <scope>NUCLEOTIDE SEQUENCE [LARGE SCALE GENOMIC DNA]</scope>
    <source>
        <strain evidence="4 5">CBS 707.79</strain>
    </source>
</reference>
<keyword evidence="4" id="KW-0808">Transferase</keyword>
<dbReference type="InterPro" id="IPR042529">
    <property type="entry name" value="IF_2B-like_C"/>
</dbReference>
<comment type="similarity">
    <text evidence="1 2">Belongs to the eIF-2B alpha/beta/delta subunits family.</text>
</comment>
<accession>A0A319DUP1</accession>
<dbReference type="AlphaFoldDB" id="A0A319DUP1"/>
<dbReference type="OrthoDB" id="206213at2759"/>
<dbReference type="Gene3D" id="3.90.79.10">
    <property type="entry name" value="Nucleoside Triphosphate Pyrophosphohydrolase"/>
    <property type="match status" value="1"/>
</dbReference>
<dbReference type="InterPro" id="IPR015797">
    <property type="entry name" value="NUDIX_hydrolase-like_dom_sf"/>
</dbReference>
<dbReference type="SUPFAM" id="SSF55811">
    <property type="entry name" value="Nudix"/>
    <property type="match status" value="1"/>
</dbReference>
<dbReference type="SUPFAM" id="SSF100950">
    <property type="entry name" value="NagB/RpiA/CoA transferase-like"/>
    <property type="match status" value="1"/>
</dbReference>
<dbReference type="Gene3D" id="3.40.50.10470">
    <property type="entry name" value="Translation initiation factor eif-2b, domain 2"/>
    <property type="match status" value="1"/>
</dbReference>
<sequence>MAPDLPPLEKHLVVSCFIFKSNDPSEEPEAKHKKPEVEVALFKRSDEVHTYPNHLAPISGTIESIDACPLAAAWRELQEETGLDTKTLTHWRTGKPFTFPDPSVHREWTIHPFAFKLTSPNTTSITPNWEHTDWEWYDPQDMITTTNNSIRTVPRLRASLRRVYFESTFPPRAAATLSCGLDRLRNDHGSGAQELTSSALLIFRDFILQMNNVLVAYPEDSWKKLRLAAWHIIKNGRESMGAATMNALIAVLQEIEEIQEDEKARTKCGNHTWERVLMVLDHHLASRTSRAEQVKEGFTHYLRFRFGEAKEKLTILTVSASSTIRDSILDAYAALEIGALELRVLESRPLFEGVSVAASVVSGFRSRFKDTPGKELKVKVYTDASAAVAAEGVDLLLLGADRISAMKGVSNKTGSLPAALSVRNVSPEAQVVVLSDLDKINCPGSVVDDEHEEENDPAEVVSAWRNDGVNAVKVLEEAMKGTYLEGEALSTVQVKNVYFEWVPLYMVDAFVSEEGVMDESRIREKSLELGETVGRYFDDL</sequence>